<gene>
    <name evidence="1" type="ORF">CPELLU_LOCUS12575</name>
</gene>
<dbReference type="EMBL" id="CAJVQA010012309">
    <property type="protein sequence ID" value="CAG8715598.1"/>
    <property type="molecule type" value="Genomic_DNA"/>
</dbReference>
<evidence type="ECO:0000313" key="2">
    <source>
        <dbReference type="Proteomes" id="UP000789759"/>
    </source>
</evidence>
<dbReference type="AlphaFoldDB" id="A0A9N9I0A2"/>
<keyword evidence="2" id="KW-1185">Reference proteome</keyword>
<name>A0A9N9I0A2_9GLOM</name>
<feature type="non-terminal residue" evidence="1">
    <location>
        <position position="256"/>
    </location>
</feature>
<sequence>KKDQYAKKRLIERKTSVPNKRRPTQLIQILKYKVEVNYNSIDDGYDNEKKKKFCWLRSRNYINNQPMKTKKTYSLIDDKDLMQYNNNTLLTRAPKRKRGLSIIDLLALYNMANYILTKPASATVRQMLQYPIQHRNLAKALQRPSIKLHQPGEKVEIKNFYDDEDDLFDQLIYKDEKVEETQDVQSFATYLSHAEELQMTPVELKVDDLKEKVEKMCVNKELDAKQQKKAKKLLEREKIFLHKPSMNLNTPITLMI</sequence>
<dbReference type="OrthoDB" id="2447331at2759"/>
<comment type="caution">
    <text evidence="1">The sequence shown here is derived from an EMBL/GenBank/DDBJ whole genome shotgun (WGS) entry which is preliminary data.</text>
</comment>
<reference evidence="1" key="1">
    <citation type="submission" date="2021-06" db="EMBL/GenBank/DDBJ databases">
        <authorList>
            <person name="Kallberg Y."/>
            <person name="Tangrot J."/>
            <person name="Rosling A."/>
        </authorList>
    </citation>
    <scope>NUCLEOTIDE SEQUENCE</scope>
    <source>
        <strain evidence="1">FL966</strain>
    </source>
</reference>
<organism evidence="1 2">
    <name type="scientific">Cetraspora pellucida</name>
    <dbReference type="NCBI Taxonomy" id="1433469"/>
    <lineage>
        <taxon>Eukaryota</taxon>
        <taxon>Fungi</taxon>
        <taxon>Fungi incertae sedis</taxon>
        <taxon>Mucoromycota</taxon>
        <taxon>Glomeromycotina</taxon>
        <taxon>Glomeromycetes</taxon>
        <taxon>Diversisporales</taxon>
        <taxon>Gigasporaceae</taxon>
        <taxon>Cetraspora</taxon>
    </lineage>
</organism>
<accession>A0A9N9I0A2</accession>
<evidence type="ECO:0000313" key="1">
    <source>
        <dbReference type="EMBL" id="CAG8715598.1"/>
    </source>
</evidence>
<proteinExistence type="predicted"/>
<protein>
    <submittedName>
        <fullName evidence="1">16150_t:CDS:1</fullName>
    </submittedName>
</protein>
<dbReference type="Proteomes" id="UP000789759">
    <property type="component" value="Unassembled WGS sequence"/>
</dbReference>